<dbReference type="EMBL" id="ARXX01000020">
    <property type="protein sequence ID" value="MBF5056302.1"/>
    <property type="molecule type" value="Genomic_DNA"/>
</dbReference>
<dbReference type="SUPFAM" id="SSF46785">
    <property type="entry name" value="Winged helix' DNA-binding domain"/>
    <property type="match status" value="1"/>
</dbReference>
<dbReference type="NCBIfam" id="NF033788">
    <property type="entry name" value="HTH_metalloreg"/>
    <property type="match status" value="1"/>
</dbReference>
<dbReference type="Pfam" id="PF01022">
    <property type="entry name" value="HTH_5"/>
    <property type="match status" value="1"/>
</dbReference>
<evidence type="ECO:0000259" key="4">
    <source>
        <dbReference type="PROSITE" id="PS50987"/>
    </source>
</evidence>
<dbReference type="InterPro" id="IPR001845">
    <property type="entry name" value="HTH_ArsR_DNA-bd_dom"/>
</dbReference>
<sequence>MPEITAPTLTDADLAALRDGADAACGFLRALAHEDRLMLLCQLSQGECSVRELEARVGLGQPSLSQQLGILRRQELVVSRAEGRRRLYRVADARVLTLLQTLHGLFCPNRETDR</sequence>
<name>A0ABS0ARS3_9GAMM</name>
<dbReference type="PROSITE" id="PS50987">
    <property type="entry name" value="HTH_ARSR_2"/>
    <property type="match status" value="1"/>
</dbReference>
<evidence type="ECO:0000256" key="2">
    <source>
        <dbReference type="ARBA" id="ARBA00023125"/>
    </source>
</evidence>
<keyword evidence="1" id="KW-0805">Transcription regulation</keyword>
<protein>
    <submittedName>
        <fullName evidence="5">ArsR family transcriptional regulator</fullName>
    </submittedName>
</protein>
<keyword evidence="3" id="KW-0804">Transcription</keyword>
<dbReference type="Proteomes" id="UP000662703">
    <property type="component" value="Unassembled WGS sequence"/>
</dbReference>
<dbReference type="InterPro" id="IPR011991">
    <property type="entry name" value="ArsR-like_HTH"/>
</dbReference>
<dbReference type="CDD" id="cd00090">
    <property type="entry name" value="HTH_ARSR"/>
    <property type="match status" value="1"/>
</dbReference>
<accession>A0ABS0ARS3</accession>
<dbReference type="InterPro" id="IPR051011">
    <property type="entry name" value="Metal_resp_trans_reg"/>
</dbReference>
<dbReference type="SMART" id="SM00418">
    <property type="entry name" value="HTH_ARSR"/>
    <property type="match status" value="1"/>
</dbReference>
<keyword evidence="2" id="KW-0238">DNA-binding</keyword>
<dbReference type="RefSeq" id="WP_194864824.1">
    <property type="nucleotide sequence ID" value="NZ_ARXX01000020.1"/>
</dbReference>
<dbReference type="PANTHER" id="PTHR43132:SF2">
    <property type="entry name" value="ARSENICAL RESISTANCE OPERON REPRESSOR ARSR-RELATED"/>
    <property type="match status" value="1"/>
</dbReference>
<organism evidence="5 6">
    <name type="scientific">Alloalcanivorax profundimaris</name>
    <dbReference type="NCBI Taxonomy" id="2735259"/>
    <lineage>
        <taxon>Bacteria</taxon>
        <taxon>Pseudomonadati</taxon>
        <taxon>Pseudomonadota</taxon>
        <taxon>Gammaproteobacteria</taxon>
        <taxon>Oceanospirillales</taxon>
        <taxon>Alcanivoracaceae</taxon>
        <taxon>Alloalcanivorax</taxon>
    </lineage>
</organism>
<proteinExistence type="predicted"/>
<comment type="caution">
    <text evidence="5">The sequence shown here is derived from an EMBL/GenBank/DDBJ whole genome shotgun (WGS) entry which is preliminary data.</text>
</comment>
<dbReference type="Gene3D" id="1.10.10.10">
    <property type="entry name" value="Winged helix-like DNA-binding domain superfamily/Winged helix DNA-binding domain"/>
    <property type="match status" value="1"/>
</dbReference>
<reference evidence="5 6" key="1">
    <citation type="submission" date="2012-09" db="EMBL/GenBank/DDBJ databases">
        <title>Genome Sequence of alkane-degrading Bacterium Alcanivorax sp. 521-1.</title>
        <authorList>
            <person name="Lai Q."/>
            <person name="Shao Z."/>
        </authorList>
    </citation>
    <scope>NUCLEOTIDE SEQUENCE [LARGE SCALE GENOMIC DNA]</scope>
    <source>
        <strain evidence="5 6">521-1</strain>
    </source>
</reference>
<evidence type="ECO:0000313" key="5">
    <source>
        <dbReference type="EMBL" id="MBF5056302.1"/>
    </source>
</evidence>
<evidence type="ECO:0000256" key="1">
    <source>
        <dbReference type="ARBA" id="ARBA00023015"/>
    </source>
</evidence>
<evidence type="ECO:0000256" key="3">
    <source>
        <dbReference type="ARBA" id="ARBA00023163"/>
    </source>
</evidence>
<dbReference type="InterPro" id="IPR036388">
    <property type="entry name" value="WH-like_DNA-bd_sf"/>
</dbReference>
<keyword evidence="6" id="KW-1185">Reference proteome</keyword>
<dbReference type="PANTHER" id="PTHR43132">
    <property type="entry name" value="ARSENICAL RESISTANCE OPERON REPRESSOR ARSR-RELATED"/>
    <property type="match status" value="1"/>
</dbReference>
<dbReference type="PRINTS" id="PR00778">
    <property type="entry name" value="HTHARSR"/>
</dbReference>
<gene>
    <name evidence="5" type="ORF">Y5W_01596</name>
</gene>
<dbReference type="InterPro" id="IPR036390">
    <property type="entry name" value="WH_DNA-bd_sf"/>
</dbReference>
<feature type="domain" description="HTH arsR-type" evidence="4">
    <location>
        <begin position="16"/>
        <end position="110"/>
    </location>
</feature>
<evidence type="ECO:0000313" key="6">
    <source>
        <dbReference type="Proteomes" id="UP000662703"/>
    </source>
</evidence>